<dbReference type="Proteomes" id="UP000663870">
    <property type="component" value="Unassembled WGS sequence"/>
</dbReference>
<evidence type="ECO:0000313" key="2">
    <source>
        <dbReference type="EMBL" id="CAF1053608.1"/>
    </source>
</evidence>
<name>A0A814KP44_9BILA</name>
<gene>
    <name evidence="6" type="ORF">FNK824_LOCUS15086</name>
    <name evidence="4" type="ORF">JXQ802_LOCUS26106</name>
    <name evidence="7" type="ORF">OTI717_LOCUS22742</name>
    <name evidence="2" type="ORF">PYM288_LOCUS17276</name>
    <name evidence="5" type="ORF">RFH988_LOCUS31667</name>
    <name evidence="3" type="ORF">SEV965_LOCUS21149</name>
</gene>
<feature type="compositionally biased region" description="Polar residues" evidence="1">
    <location>
        <begin position="19"/>
        <end position="31"/>
    </location>
</feature>
<evidence type="ECO:0000256" key="1">
    <source>
        <dbReference type="SAM" id="MobiDB-lite"/>
    </source>
</evidence>
<dbReference type="EMBL" id="CAJNOU010001417">
    <property type="protein sequence ID" value="CAF1201120.1"/>
    <property type="molecule type" value="Genomic_DNA"/>
</dbReference>
<dbReference type="EMBL" id="CAJOAX010003925">
    <property type="protein sequence ID" value="CAF3880770.1"/>
    <property type="molecule type" value="Genomic_DNA"/>
</dbReference>
<dbReference type="AlphaFoldDB" id="A0A814KP44"/>
<reference evidence="2" key="1">
    <citation type="submission" date="2021-02" db="EMBL/GenBank/DDBJ databases">
        <authorList>
            <person name="Nowell W R."/>
        </authorList>
    </citation>
    <scope>NUCLEOTIDE SEQUENCE</scope>
</reference>
<dbReference type="EMBL" id="CAJNOO010003473">
    <property type="protein sequence ID" value="CAF1338853.1"/>
    <property type="molecule type" value="Genomic_DNA"/>
</dbReference>
<feature type="compositionally biased region" description="Polar residues" evidence="1">
    <location>
        <begin position="227"/>
        <end position="236"/>
    </location>
</feature>
<proteinExistence type="predicted"/>
<dbReference type="Proteomes" id="UP000663823">
    <property type="component" value="Unassembled WGS sequence"/>
</dbReference>
<dbReference type="EMBL" id="CAJNOH010000481">
    <property type="protein sequence ID" value="CAF1053608.1"/>
    <property type="molecule type" value="Genomic_DNA"/>
</dbReference>
<feature type="region of interest" description="Disordered" evidence="1">
    <location>
        <begin position="161"/>
        <end position="187"/>
    </location>
</feature>
<dbReference type="OrthoDB" id="10043739at2759"/>
<feature type="compositionally biased region" description="Polar residues" evidence="1">
    <location>
        <begin position="309"/>
        <end position="319"/>
    </location>
</feature>
<dbReference type="Proteomes" id="UP000663874">
    <property type="component" value="Unassembled WGS sequence"/>
</dbReference>
<dbReference type="Proteomes" id="UP000663854">
    <property type="component" value="Unassembled WGS sequence"/>
</dbReference>
<sequence length="412" mass="46882">MYSNQSPPLYTTRHYIHDPQSNSRNNYSPSYDLSRPPAQPYPYYTNNQQPTTITYVNDRPNYGQQSTSYVPPNINRYPPTNNYNQNNSINRPVGGGGGVEKTNVMSNENPFYNPSRSYEQTNTPRTITSVTSTPKSGSESNKTLNLSDENPFHSIYGGYHYPSQIDPSKRITTQNSPVRSTENKSLNLSDENPFYSTYGRYYYPSQIDPQKRITEIPKAAAPLMSTNEMSNENPFNNYRRPSFQNYSNNSTGSNSYSTSNVDWNRNNNPAPPSYRPIEVQRPSQNYYNQQQSSPNSPSPPPPPPPASTRVPTQKSNSSAPLDKASLNMSPDNPFAETYGQYHYPSSEEIKAQKRNNRFTEQQQSVRTNTNTTNNNNRPVQPTNQMTEYPETEKKEVISGKGNTKYTRFDVNF</sequence>
<dbReference type="Proteomes" id="UP000663882">
    <property type="component" value="Unassembled WGS sequence"/>
</dbReference>
<evidence type="ECO:0000313" key="9">
    <source>
        <dbReference type="Proteomes" id="UP000663870"/>
    </source>
</evidence>
<comment type="caution">
    <text evidence="2">The sequence shown here is derived from an EMBL/GenBank/DDBJ whole genome shotgun (WGS) entry which is preliminary data.</text>
</comment>
<feature type="region of interest" description="Disordered" evidence="1">
    <location>
        <begin position="356"/>
        <end position="399"/>
    </location>
</feature>
<feature type="compositionally biased region" description="Polar residues" evidence="1">
    <location>
        <begin position="170"/>
        <end position="187"/>
    </location>
</feature>
<evidence type="ECO:0000313" key="3">
    <source>
        <dbReference type="EMBL" id="CAF1201120.1"/>
    </source>
</evidence>
<dbReference type="EMBL" id="CAJNOL010000903">
    <property type="protein sequence ID" value="CAF1234081.1"/>
    <property type="molecule type" value="Genomic_DNA"/>
</dbReference>
<feature type="compositionally biased region" description="Low complexity" evidence="1">
    <location>
        <begin position="361"/>
        <end position="384"/>
    </location>
</feature>
<dbReference type="Proteomes" id="UP000663889">
    <property type="component" value="Unassembled WGS sequence"/>
</dbReference>
<feature type="region of interest" description="Disordered" evidence="1">
    <location>
        <begin position="112"/>
        <end position="148"/>
    </location>
</feature>
<dbReference type="EMBL" id="CAJOBE010002145">
    <property type="protein sequence ID" value="CAF3802430.1"/>
    <property type="molecule type" value="Genomic_DNA"/>
</dbReference>
<feature type="compositionally biased region" description="Low complexity" evidence="1">
    <location>
        <begin position="282"/>
        <end position="295"/>
    </location>
</feature>
<protein>
    <submittedName>
        <fullName evidence="2">Uncharacterized protein</fullName>
    </submittedName>
</protein>
<evidence type="ECO:0000313" key="8">
    <source>
        <dbReference type="Proteomes" id="UP000663854"/>
    </source>
</evidence>
<evidence type="ECO:0000313" key="5">
    <source>
        <dbReference type="EMBL" id="CAF1338853.1"/>
    </source>
</evidence>
<feature type="region of interest" description="Disordered" evidence="1">
    <location>
        <begin position="227"/>
        <end position="339"/>
    </location>
</feature>
<accession>A0A814KP44</accession>
<evidence type="ECO:0000313" key="7">
    <source>
        <dbReference type="EMBL" id="CAF3880770.1"/>
    </source>
</evidence>
<feature type="region of interest" description="Disordered" evidence="1">
    <location>
        <begin position="1"/>
        <end position="39"/>
    </location>
</feature>
<feature type="compositionally biased region" description="Pro residues" evidence="1">
    <location>
        <begin position="296"/>
        <end position="306"/>
    </location>
</feature>
<evidence type="ECO:0000313" key="4">
    <source>
        <dbReference type="EMBL" id="CAF1234081.1"/>
    </source>
</evidence>
<feature type="compositionally biased region" description="Low complexity" evidence="1">
    <location>
        <begin position="245"/>
        <end position="260"/>
    </location>
</feature>
<organism evidence="2 8">
    <name type="scientific">Rotaria sordida</name>
    <dbReference type="NCBI Taxonomy" id="392033"/>
    <lineage>
        <taxon>Eukaryota</taxon>
        <taxon>Metazoa</taxon>
        <taxon>Spiralia</taxon>
        <taxon>Gnathifera</taxon>
        <taxon>Rotifera</taxon>
        <taxon>Eurotatoria</taxon>
        <taxon>Bdelloidea</taxon>
        <taxon>Philodinida</taxon>
        <taxon>Philodinidae</taxon>
        <taxon>Rotaria</taxon>
    </lineage>
</organism>
<keyword evidence="9" id="KW-1185">Reference proteome</keyword>
<evidence type="ECO:0000313" key="6">
    <source>
        <dbReference type="EMBL" id="CAF3802430.1"/>
    </source>
</evidence>